<dbReference type="SMART" id="SM00448">
    <property type="entry name" value="REC"/>
    <property type="match status" value="1"/>
</dbReference>
<dbReference type="InterPro" id="IPR039420">
    <property type="entry name" value="WalR-like"/>
</dbReference>
<evidence type="ECO:0000256" key="1">
    <source>
        <dbReference type="ARBA" id="ARBA00022553"/>
    </source>
</evidence>
<feature type="domain" description="HTH luxR-type" evidence="6">
    <location>
        <begin position="142"/>
        <end position="212"/>
    </location>
</feature>
<dbReference type="CDD" id="cd06170">
    <property type="entry name" value="LuxR_C_like"/>
    <property type="match status" value="1"/>
</dbReference>
<dbReference type="Gene3D" id="3.40.50.2300">
    <property type="match status" value="1"/>
</dbReference>
<dbReference type="GO" id="GO:0000160">
    <property type="term" value="P:phosphorelay signal transduction system"/>
    <property type="evidence" value="ECO:0007669"/>
    <property type="project" value="InterPro"/>
</dbReference>
<dbReference type="Proteomes" id="UP000317982">
    <property type="component" value="Unassembled WGS sequence"/>
</dbReference>
<dbReference type="InterPro" id="IPR000792">
    <property type="entry name" value="Tscrpt_reg_LuxR_C"/>
</dbReference>
<dbReference type="InterPro" id="IPR058245">
    <property type="entry name" value="NreC/VraR/RcsB-like_REC"/>
</dbReference>
<name>A0A545AYV6_9ACTN</name>
<dbReference type="EMBL" id="VIRS01000002">
    <property type="protein sequence ID" value="TQS46520.1"/>
    <property type="molecule type" value="Genomic_DNA"/>
</dbReference>
<gene>
    <name evidence="8" type="ORF">FL583_03815</name>
</gene>
<evidence type="ECO:0000256" key="4">
    <source>
        <dbReference type="ARBA" id="ARBA00023163"/>
    </source>
</evidence>
<dbReference type="AlphaFoldDB" id="A0A545AYV6"/>
<protein>
    <submittedName>
        <fullName evidence="8">Response regulator transcription factor</fullName>
    </submittedName>
</protein>
<dbReference type="CDD" id="cd17535">
    <property type="entry name" value="REC_NarL-like"/>
    <property type="match status" value="1"/>
</dbReference>
<accession>A0A545AYV6</accession>
<dbReference type="SMART" id="SM00421">
    <property type="entry name" value="HTH_LUXR"/>
    <property type="match status" value="1"/>
</dbReference>
<keyword evidence="3" id="KW-0238">DNA-binding</keyword>
<keyword evidence="2" id="KW-0805">Transcription regulation</keyword>
<dbReference type="PROSITE" id="PS00622">
    <property type="entry name" value="HTH_LUXR_1"/>
    <property type="match status" value="1"/>
</dbReference>
<dbReference type="PROSITE" id="PS50043">
    <property type="entry name" value="HTH_LUXR_2"/>
    <property type="match status" value="1"/>
</dbReference>
<dbReference type="PRINTS" id="PR00038">
    <property type="entry name" value="HTHLUXR"/>
</dbReference>
<evidence type="ECO:0000313" key="8">
    <source>
        <dbReference type="EMBL" id="TQS46520.1"/>
    </source>
</evidence>
<dbReference type="PANTHER" id="PTHR43214:SF24">
    <property type="entry name" value="TRANSCRIPTIONAL REGULATORY PROTEIN NARL-RELATED"/>
    <property type="match status" value="1"/>
</dbReference>
<dbReference type="InParanoid" id="A0A545AYV6"/>
<dbReference type="PROSITE" id="PS50110">
    <property type="entry name" value="RESPONSE_REGULATORY"/>
    <property type="match status" value="1"/>
</dbReference>
<dbReference type="SUPFAM" id="SSF52172">
    <property type="entry name" value="CheY-like"/>
    <property type="match status" value="1"/>
</dbReference>
<dbReference type="InterPro" id="IPR001789">
    <property type="entry name" value="Sig_transdc_resp-reg_receiver"/>
</dbReference>
<dbReference type="GO" id="GO:0006355">
    <property type="term" value="P:regulation of DNA-templated transcription"/>
    <property type="evidence" value="ECO:0007669"/>
    <property type="project" value="InterPro"/>
</dbReference>
<feature type="modified residue" description="4-aspartylphosphate" evidence="5">
    <location>
        <position position="52"/>
    </location>
</feature>
<comment type="caution">
    <text evidence="8">The sequence shown here is derived from an EMBL/GenBank/DDBJ whole genome shotgun (WGS) entry which is preliminary data.</text>
</comment>
<dbReference type="OrthoDB" id="4135368at2"/>
<feature type="domain" description="Response regulatory" evidence="7">
    <location>
        <begin position="2"/>
        <end position="120"/>
    </location>
</feature>
<reference evidence="8 9" key="1">
    <citation type="submission" date="2019-07" db="EMBL/GenBank/DDBJ databases">
        <title>Cryptosporangium phraense sp. nov., isolated from plant litter.</title>
        <authorList>
            <person name="Suriyachadkun C."/>
        </authorList>
    </citation>
    <scope>NUCLEOTIDE SEQUENCE [LARGE SCALE GENOMIC DNA]</scope>
    <source>
        <strain evidence="8 9">A-T 5661</strain>
    </source>
</reference>
<keyword evidence="1 5" id="KW-0597">Phosphoprotein</keyword>
<keyword evidence="9" id="KW-1185">Reference proteome</keyword>
<evidence type="ECO:0000256" key="3">
    <source>
        <dbReference type="ARBA" id="ARBA00023125"/>
    </source>
</evidence>
<dbReference type="RefSeq" id="WP_142703039.1">
    <property type="nucleotide sequence ID" value="NZ_VIRS01000002.1"/>
</dbReference>
<dbReference type="GO" id="GO:0003677">
    <property type="term" value="F:DNA binding"/>
    <property type="evidence" value="ECO:0007669"/>
    <property type="project" value="UniProtKB-KW"/>
</dbReference>
<dbReference type="PANTHER" id="PTHR43214">
    <property type="entry name" value="TWO-COMPONENT RESPONSE REGULATOR"/>
    <property type="match status" value="1"/>
</dbReference>
<evidence type="ECO:0000259" key="7">
    <source>
        <dbReference type="PROSITE" id="PS50110"/>
    </source>
</evidence>
<dbReference type="Pfam" id="PF00072">
    <property type="entry name" value="Response_reg"/>
    <property type="match status" value="1"/>
</dbReference>
<evidence type="ECO:0000313" key="9">
    <source>
        <dbReference type="Proteomes" id="UP000317982"/>
    </source>
</evidence>
<evidence type="ECO:0000256" key="5">
    <source>
        <dbReference type="PROSITE-ProRule" id="PRU00169"/>
    </source>
</evidence>
<sequence>MRVVIAEDQVLLREGLVRLFEARGHHVVAALSDARPLLPTVGEEHPDLVVIDVRMPPTFTDEGTRAARDLKQAHPEVGVLVLSQHIDTTHAASLVSLGGFGYLLKDRVLDVEDFLAAAQRIADGGSALDPHVVGALLAARSREDPLSALSDREREVLELMAEGLNNPAIARRLVVSERTVEGHVRHVLLKLGLSESDDGHRRVLAVLALLRSPSR</sequence>
<keyword evidence="4" id="KW-0804">Transcription</keyword>
<evidence type="ECO:0000259" key="6">
    <source>
        <dbReference type="PROSITE" id="PS50043"/>
    </source>
</evidence>
<dbReference type="Pfam" id="PF00196">
    <property type="entry name" value="GerE"/>
    <property type="match status" value="1"/>
</dbReference>
<proteinExistence type="predicted"/>
<organism evidence="8 9">
    <name type="scientific">Cryptosporangium phraense</name>
    <dbReference type="NCBI Taxonomy" id="2593070"/>
    <lineage>
        <taxon>Bacteria</taxon>
        <taxon>Bacillati</taxon>
        <taxon>Actinomycetota</taxon>
        <taxon>Actinomycetes</taxon>
        <taxon>Cryptosporangiales</taxon>
        <taxon>Cryptosporangiaceae</taxon>
        <taxon>Cryptosporangium</taxon>
    </lineage>
</organism>
<dbReference type="InterPro" id="IPR011006">
    <property type="entry name" value="CheY-like_superfamily"/>
</dbReference>
<evidence type="ECO:0000256" key="2">
    <source>
        <dbReference type="ARBA" id="ARBA00023015"/>
    </source>
</evidence>